<organism evidence="3 4">
    <name type="scientific">Sulfitobacter aestuarii</name>
    <dbReference type="NCBI Taxonomy" id="2161676"/>
    <lineage>
        <taxon>Bacteria</taxon>
        <taxon>Pseudomonadati</taxon>
        <taxon>Pseudomonadota</taxon>
        <taxon>Alphaproteobacteria</taxon>
        <taxon>Rhodobacterales</taxon>
        <taxon>Roseobacteraceae</taxon>
        <taxon>Sulfitobacter</taxon>
    </lineage>
</organism>
<feature type="transmembrane region" description="Helical" evidence="1">
    <location>
        <begin position="117"/>
        <end position="141"/>
    </location>
</feature>
<keyword evidence="4" id="KW-1185">Reference proteome</keyword>
<dbReference type="EMBL" id="JBHUMP010000012">
    <property type="protein sequence ID" value="MFD2740660.1"/>
    <property type="molecule type" value="Genomic_DNA"/>
</dbReference>
<reference evidence="4" key="1">
    <citation type="journal article" date="2019" name="Int. J. Syst. Evol. Microbiol.">
        <title>The Global Catalogue of Microorganisms (GCM) 10K type strain sequencing project: providing services to taxonomists for standard genome sequencing and annotation.</title>
        <authorList>
            <consortium name="The Broad Institute Genomics Platform"/>
            <consortium name="The Broad Institute Genome Sequencing Center for Infectious Disease"/>
            <person name="Wu L."/>
            <person name="Ma J."/>
        </authorList>
    </citation>
    <scope>NUCLEOTIDE SEQUENCE [LARGE SCALE GENOMIC DNA]</scope>
    <source>
        <strain evidence="4">TISTR 2562</strain>
    </source>
</reference>
<gene>
    <name evidence="3" type="ORF">ACFSUD_13820</name>
</gene>
<proteinExistence type="predicted"/>
<feature type="transmembrane region" description="Helical" evidence="1">
    <location>
        <begin position="53"/>
        <end position="75"/>
    </location>
</feature>
<feature type="transmembrane region" description="Helical" evidence="1">
    <location>
        <begin position="21"/>
        <end position="41"/>
    </location>
</feature>
<name>A0ABW5U4Y2_9RHOB</name>
<evidence type="ECO:0000313" key="4">
    <source>
        <dbReference type="Proteomes" id="UP001597474"/>
    </source>
</evidence>
<dbReference type="InterPro" id="IPR019251">
    <property type="entry name" value="DUF2231_TM"/>
</dbReference>
<keyword evidence="1" id="KW-0472">Membrane</keyword>
<sequence>MARSNPRSVVAIAGHPLHPMLVSFPIVCFTLTLLTDIAYWRTSNLMWQHFSEWLLFAGLIIGGLAALAGVIDVIASKRIRSLKLVWFHALGNVVVLGLALVNSLVHAGDGWTAVVPWGLTLSAVTVAIMLVTGWLGASMIYKHRVGVSHHE</sequence>
<feature type="domain" description="DUF2231" evidence="2">
    <location>
        <begin position="14"/>
        <end position="148"/>
    </location>
</feature>
<dbReference type="RefSeq" id="WP_386375197.1">
    <property type="nucleotide sequence ID" value="NZ_JBHUMP010000012.1"/>
</dbReference>
<dbReference type="InterPro" id="IPR016923">
    <property type="entry name" value="UCP029509"/>
</dbReference>
<comment type="caution">
    <text evidence="3">The sequence shown here is derived from an EMBL/GenBank/DDBJ whole genome shotgun (WGS) entry which is preliminary data.</text>
</comment>
<keyword evidence="1" id="KW-0812">Transmembrane</keyword>
<evidence type="ECO:0000313" key="3">
    <source>
        <dbReference type="EMBL" id="MFD2740660.1"/>
    </source>
</evidence>
<dbReference type="PIRSF" id="PIRSF029509">
    <property type="entry name" value="UCP029509"/>
    <property type="match status" value="1"/>
</dbReference>
<evidence type="ECO:0000256" key="1">
    <source>
        <dbReference type="SAM" id="Phobius"/>
    </source>
</evidence>
<keyword evidence="1" id="KW-1133">Transmembrane helix</keyword>
<feature type="transmembrane region" description="Helical" evidence="1">
    <location>
        <begin position="84"/>
        <end position="105"/>
    </location>
</feature>
<accession>A0ABW5U4Y2</accession>
<dbReference type="Pfam" id="PF09990">
    <property type="entry name" value="DUF2231"/>
    <property type="match status" value="1"/>
</dbReference>
<evidence type="ECO:0000259" key="2">
    <source>
        <dbReference type="Pfam" id="PF09990"/>
    </source>
</evidence>
<protein>
    <submittedName>
        <fullName evidence="3">DUF2231 domain-containing protein</fullName>
    </submittedName>
</protein>
<dbReference type="Proteomes" id="UP001597474">
    <property type="component" value="Unassembled WGS sequence"/>
</dbReference>